<gene>
    <name evidence="1" type="ORF">CEUTPL_LOCUS13866</name>
    <name evidence="2" type="ORF">CEUTPL_LOCUS13868</name>
</gene>
<dbReference type="Proteomes" id="UP001152799">
    <property type="component" value="Chromosome 9"/>
</dbReference>
<keyword evidence="3" id="KW-1185">Reference proteome</keyword>
<evidence type="ECO:0000313" key="3">
    <source>
        <dbReference type="Proteomes" id="UP001152799"/>
    </source>
</evidence>
<evidence type="ECO:0000313" key="1">
    <source>
        <dbReference type="EMBL" id="CAG9773476.1"/>
    </source>
</evidence>
<reference evidence="1" key="1">
    <citation type="submission" date="2022-01" db="EMBL/GenBank/DDBJ databases">
        <authorList>
            <person name="King R."/>
        </authorList>
    </citation>
    <scope>NUCLEOTIDE SEQUENCE</scope>
</reference>
<accession>A0A9N9MXI2</accession>
<sequence length="123" mass="14343">MATKKTTIGAATDIAKTKLCQLTKYIRVFVRTYENTFQESCPNNEEGLSFDSQEEYENGIVELCFECAKPVYPLDRLEKIDLHKTIEENEKPTYSEWFCIKCENEMVTFVKPDECEFCIDNKV</sequence>
<name>A0A9N9MXI2_9CUCU</name>
<dbReference type="EMBL" id="OU892285">
    <property type="protein sequence ID" value="CAG9773476.1"/>
    <property type="molecule type" value="Genomic_DNA"/>
</dbReference>
<organism evidence="1 3">
    <name type="scientific">Ceutorhynchus assimilis</name>
    <name type="common">cabbage seed weevil</name>
    <dbReference type="NCBI Taxonomy" id="467358"/>
    <lineage>
        <taxon>Eukaryota</taxon>
        <taxon>Metazoa</taxon>
        <taxon>Ecdysozoa</taxon>
        <taxon>Arthropoda</taxon>
        <taxon>Hexapoda</taxon>
        <taxon>Insecta</taxon>
        <taxon>Pterygota</taxon>
        <taxon>Neoptera</taxon>
        <taxon>Endopterygota</taxon>
        <taxon>Coleoptera</taxon>
        <taxon>Polyphaga</taxon>
        <taxon>Cucujiformia</taxon>
        <taxon>Curculionidae</taxon>
        <taxon>Ceutorhynchinae</taxon>
        <taxon>Ceutorhynchus</taxon>
    </lineage>
</organism>
<proteinExistence type="predicted"/>
<dbReference type="EMBL" id="OU892285">
    <property type="protein sequence ID" value="CAG9773477.1"/>
    <property type="molecule type" value="Genomic_DNA"/>
</dbReference>
<dbReference type="AlphaFoldDB" id="A0A9N9MXI2"/>
<evidence type="ECO:0000313" key="2">
    <source>
        <dbReference type="EMBL" id="CAG9773477.1"/>
    </source>
</evidence>
<protein>
    <submittedName>
        <fullName evidence="1">Uncharacterized protein</fullName>
    </submittedName>
</protein>